<dbReference type="SMART" id="SM00702">
    <property type="entry name" value="P4Hc"/>
    <property type="match status" value="1"/>
</dbReference>
<name>A0AA88GPG6_NAELO</name>
<dbReference type="Pfam" id="PF13640">
    <property type="entry name" value="2OG-FeII_Oxy_3"/>
    <property type="match status" value="1"/>
</dbReference>
<keyword evidence="4" id="KW-0560">Oxidoreductase</keyword>
<dbReference type="GO" id="GO:0004656">
    <property type="term" value="F:procollagen-proline 4-dioxygenase activity"/>
    <property type="evidence" value="ECO:0007669"/>
    <property type="project" value="TreeGrafter"/>
</dbReference>
<dbReference type="RefSeq" id="XP_044547340.1">
    <property type="nucleotide sequence ID" value="XM_044695862.1"/>
</dbReference>
<evidence type="ECO:0000256" key="4">
    <source>
        <dbReference type="ARBA" id="ARBA00023002"/>
    </source>
</evidence>
<gene>
    <name evidence="7" type="ORF">C9374_006044</name>
</gene>
<dbReference type="Pfam" id="PF00022">
    <property type="entry name" value="Actin"/>
    <property type="match status" value="1"/>
</dbReference>
<dbReference type="InterPro" id="IPR005123">
    <property type="entry name" value="Oxoglu/Fe-dep_dioxygenase_dom"/>
</dbReference>
<evidence type="ECO:0000256" key="3">
    <source>
        <dbReference type="ARBA" id="ARBA00022964"/>
    </source>
</evidence>
<dbReference type="Proteomes" id="UP000816034">
    <property type="component" value="Unassembled WGS sequence"/>
</dbReference>
<evidence type="ECO:0000313" key="8">
    <source>
        <dbReference type="Proteomes" id="UP000816034"/>
    </source>
</evidence>
<dbReference type="InterPro" id="IPR045054">
    <property type="entry name" value="P4HA-like"/>
</dbReference>
<dbReference type="PANTHER" id="PTHR10869">
    <property type="entry name" value="PROLYL 4-HYDROXYLASE ALPHA SUBUNIT"/>
    <property type="match status" value="1"/>
</dbReference>
<evidence type="ECO:0000259" key="6">
    <source>
        <dbReference type="PROSITE" id="PS51471"/>
    </source>
</evidence>
<sequence length="800" mass="92352">MNNQFHISNGMCFDYNLPHDISDHHSRLSLEEQPNKFWRVDHIIRNSSDSSSNNNLSTTRTEDNTSKIVVVDVLENDYHSKLVETIGISETQSEYNKMNQDICFQLKGILNGNETDDIENLLNKHQFKNIADEYPTEYRNCQRLLMRSKQLAHVLWERIKPHFTKTDLKNMRPYGFDNNGTWVPIGLNDCFRVTKYEKGDYFKPHMDGQFIKNDNEKSILTVLIYLSFHGGEGGATKFFKLLSKERTRLTLQEVVSVTPVAHDCLIFNHDLYHSGETVISGRKYILRTEIMFKRVDAESILKSNYEQSEEYQQAKKLVDESNMLEKQGKVKEATEKYLESQEIQVKHSTKLFMERKNRKMSEIEKILPEEIFVTIFSYLTPLEICRTVIPLNTSINYYARSQILESINTDNKDNPFRHLGALSSVEKSIIVEELKSKQKNYAAKEGANFDTIDWYNCFMTRKNFENDFCAILFDPGTSLIKYGLMSDSNFTIEKTICVKPFHVHFNISGRGLDDIVVGWHDCYNYNFCRPLPLITSSGGVQHQTVSYLIHQTIQQAFGKDSIRKHPLLIATPYFWSKDDEIKITDILFDIGIPAICMVPYYELLFLYYQMENCLIVDMSRSGLYCFAMYNGKIVKNCENGVLFEEDPNDKNKALHDAGKNMLNVLQILPVDQNSHLWQELASQVEDVYSYGKEVDGESRCVLGENLYTFVIHLVLSALDSCPQECQVDMKNKLLQNIIVRGGLSLVNGLIPRLENDLKKQFGTYCDKINISLKYDPLDTMGGAKIYANLSSFKEKCIFNV</sequence>
<dbReference type="Gene3D" id="2.30.36.70">
    <property type="entry name" value="Actin, Chain A, domain 2"/>
    <property type="match status" value="1"/>
</dbReference>
<dbReference type="Gene3D" id="2.60.120.620">
    <property type="entry name" value="q2cbj1_9rhob like domain"/>
    <property type="match status" value="1"/>
</dbReference>
<dbReference type="InterPro" id="IPR044862">
    <property type="entry name" value="Pro_4_hyd_alph_FE2OG_OXY"/>
</dbReference>
<comment type="cofactor">
    <cofactor evidence="1">
        <name>L-ascorbate</name>
        <dbReference type="ChEBI" id="CHEBI:38290"/>
    </cofactor>
</comment>
<dbReference type="SUPFAM" id="SSF53067">
    <property type="entry name" value="Actin-like ATPase domain"/>
    <property type="match status" value="2"/>
</dbReference>
<organism evidence="7 8">
    <name type="scientific">Naegleria lovaniensis</name>
    <name type="common">Amoeba</name>
    <dbReference type="NCBI Taxonomy" id="51637"/>
    <lineage>
        <taxon>Eukaryota</taxon>
        <taxon>Discoba</taxon>
        <taxon>Heterolobosea</taxon>
        <taxon>Tetramitia</taxon>
        <taxon>Eutetramitia</taxon>
        <taxon>Vahlkampfiidae</taxon>
        <taxon>Naegleria</taxon>
    </lineage>
</organism>
<feature type="domain" description="Fe2OG dioxygenase" evidence="6">
    <location>
        <begin position="186"/>
        <end position="295"/>
    </location>
</feature>
<comment type="caution">
    <text evidence="7">The sequence shown here is derived from an EMBL/GenBank/DDBJ whole genome shotgun (WGS) entry which is preliminary data.</text>
</comment>
<protein>
    <recommendedName>
        <fullName evidence="6">Fe2OG dioxygenase domain-containing protein</fullName>
    </recommendedName>
</protein>
<dbReference type="Gene3D" id="3.30.420.40">
    <property type="match status" value="4"/>
</dbReference>
<dbReference type="EMBL" id="PYSW02000026">
    <property type="protein sequence ID" value="KAG2381660.1"/>
    <property type="molecule type" value="Genomic_DNA"/>
</dbReference>
<keyword evidence="2" id="KW-0479">Metal-binding</keyword>
<evidence type="ECO:0000256" key="5">
    <source>
        <dbReference type="ARBA" id="ARBA00023004"/>
    </source>
</evidence>
<dbReference type="GO" id="GO:0005783">
    <property type="term" value="C:endoplasmic reticulum"/>
    <property type="evidence" value="ECO:0007669"/>
    <property type="project" value="TreeGrafter"/>
</dbReference>
<dbReference type="InterPro" id="IPR043129">
    <property type="entry name" value="ATPase_NBD"/>
</dbReference>
<dbReference type="InterPro" id="IPR004000">
    <property type="entry name" value="Actin"/>
</dbReference>
<keyword evidence="8" id="KW-1185">Reference proteome</keyword>
<evidence type="ECO:0000256" key="2">
    <source>
        <dbReference type="ARBA" id="ARBA00022723"/>
    </source>
</evidence>
<dbReference type="GO" id="GO:0005506">
    <property type="term" value="F:iron ion binding"/>
    <property type="evidence" value="ECO:0007669"/>
    <property type="project" value="InterPro"/>
</dbReference>
<reference evidence="7 8" key="1">
    <citation type="journal article" date="2018" name="BMC Genomics">
        <title>The genome of Naegleria lovaniensis, the basis for a comparative approach to unravel pathogenicity factors of the human pathogenic amoeba N. fowleri.</title>
        <authorList>
            <person name="Liechti N."/>
            <person name="Schurch N."/>
            <person name="Bruggmann R."/>
            <person name="Wittwer M."/>
        </authorList>
    </citation>
    <scope>NUCLEOTIDE SEQUENCE [LARGE SCALE GENOMIC DNA]</scope>
    <source>
        <strain evidence="7 8">ATCC 30569</strain>
    </source>
</reference>
<proteinExistence type="predicted"/>
<dbReference type="AlphaFoldDB" id="A0AA88GPG6"/>
<accession>A0AA88GPG6</accession>
<keyword evidence="3" id="KW-0223">Dioxygenase</keyword>
<dbReference type="PROSITE" id="PS51471">
    <property type="entry name" value="FE2OG_OXY"/>
    <property type="match status" value="1"/>
</dbReference>
<evidence type="ECO:0000313" key="7">
    <source>
        <dbReference type="EMBL" id="KAG2381660.1"/>
    </source>
</evidence>
<dbReference type="GO" id="GO:0031418">
    <property type="term" value="F:L-ascorbic acid binding"/>
    <property type="evidence" value="ECO:0007669"/>
    <property type="project" value="InterPro"/>
</dbReference>
<dbReference type="PANTHER" id="PTHR10869:SF241">
    <property type="entry name" value="FE2OG DIOXYGENASE DOMAIN-CONTAINING PROTEIN"/>
    <property type="match status" value="1"/>
</dbReference>
<dbReference type="GeneID" id="68098499"/>
<dbReference type="InterPro" id="IPR006620">
    <property type="entry name" value="Pro_4_hyd_alph"/>
</dbReference>
<evidence type="ECO:0000256" key="1">
    <source>
        <dbReference type="ARBA" id="ARBA00001961"/>
    </source>
</evidence>
<keyword evidence="5" id="KW-0408">Iron</keyword>